<name>A0A9P0L707_ACAOB</name>
<accession>A0A9P0L707</accession>
<dbReference type="EMBL" id="CAKOFQ010006982">
    <property type="protein sequence ID" value="CAH1985500.1"/>
    <property type="molecule type" value="Genomic_DNA"/>
</dbReference>
<proteinExistence type="predicted"/>
<comment type="caution">
    <text evidence="1">The sequence shown here is derived from an EMBL/GenBank/DDBJ whole genome shotgun (WGS) entry which is preliminary data.</text>
</comment>
<dbReference type="AlphaFoldDB" id="A0A9P0L707"/>
<evidence type="ECO:0000313" key="1">
    <source>
        <dbReference type="EMBL" id="CAH1985500.1"/>
    </source>
</evidence>
<dbReference type="Proteomes" id="UP001152888">
    <property type="component" value="Unassembled WGS sequence"/>
</dbReference>
<keyword evidence="2" id="KW-1185">Reference proteome</keyword>
<evidence type="ECO:0000313" key="2">
    <source>
        <dbReference type="Proteomes" id="UP001152888"/>
    </source>
</evidence>
<reference evidence="1" key="1">
    <citation type="submission" date="2022-03" db="EMBL/GenBank/DDBJ databases">
        <authorList>
            <person name="Sayadi A."/>
        </authorList>
    </citation>
    <scope>NUCLEOTIDE SEQUENCE</scope>
</reference>
<protein>
    <submittedName>
        <fullName evidence="1">Uncharacterized protein</fullName>
    </submittedName>
</protein>
<gene>
    <name evidence="1" type="ORF">ACAOBT_LOCUS16717</name>
</gene>
<sequence>MIWRSVLLSTVKTFWINFFDACIHIQNIQFTQTF</sequence>
<organism evidence="1 2">
    <name type="scientific">Acanthoscelides obtectus</name>
    <name type="common">Bean weevil</name>
    <name type="synonym">Bruchus obtectus</name>
    <dbReference type="NCBI Taxonomy" id="200917"/>
    <lineage>
        <taxon>Eukaryota</taxon>
        <taxon>Metazoa</taxon>
        <taxon>Ecdysozoa</taxon>
        <taxon>Arthropoda</taxon>
        <taxon>Hexapoda</taxon>
        <taxon>Insecta</taxon>
        <taxon>Pterygota</taxon>
        <taxon>Neoptera</taxon>
        <taxon>Endopterygota</taxon>
        <taxon>Coleoptera</taxon>
        <taxon>Polyphaga</taxon>
        <taxon>Cucujiformia</taxon>
        <taxon>Chrysomeloidea</taxon>
        <taxon>Chrysomelidae</taxon>
        <taxon>Bruchinae</taxon>
        <taxon>Bruchini</taxon>
        <taxon>Acanthoscelides</taxon>
    </lineage>
</organism>